<evidence type="ECO:0000256" key="3">
    <source>
        <dbReference type="SAM" id="MobiDB-lite"/>
    </source>
</evidence>
<dbReference type="EMBL" id="KZ303865">
    <property type="protein sequence ID" value="PHZ08364.1"/>
    <property type="molecule type" value="Genomic_DNA"/>
</dbReference>
<feature type="region of interest" description="Disordered" evidence="3">
    <location>
        <begin position="102"/>
        <end position="121"/>
    </location>
</feature>
<dbReference type="InterPro" id="IPR011330">
    <property type="entry name" value="Glyco_hydro/deAcase_b/a-brl"/>
</dbReference>
<feature type="domain" description="NodB homology" evidence="5">
    <location>
        <begin position="236"/>
        <end position="440"/>
    </location>
</feature>
<dbReference type="GO" id="GO:0016020">
    <property type="term" value="C:membrane"/>
    <property type="evidence" value="ECO:0007669"/>
    <property type="project" value="TreeGrafter"/>
</dbReference>
<dbReference type="GO" id="GO:0046872">
    <property type="term" value="F:metal ion binding"/>
    <property type="evidence" value="ECO:0007669"/>
    <property type="project" value="UniProtKB-KW"/>
</dbReference>
<keyword evidence="2 6" id="KW-0378">Hydrolase</keyword>
<proteinExistence type="predicted"/>
<keyword evidence="4" id="KW-0732">Signal</keyword>
<feature type="chain" id="PRO_5013599422" evidence="4">
    <location>
        <begin position="24"/>
        <end position="454"/>
    </location>
</feature>
<organism evidence="6 7">
    <name type="scientific">Rhizopus microsporus ATCC 52813</name>
    <dbReference type="NCBI Taxonomy" id="1340429"/>
    <lineage>
        <taxon>Eukaryota</taxon>
        <taxon>Fungi</taxon>
        <taxon>Fungi incertae sedis</taxon>
        <taxon>Mucoromycota</taxon>
        <taxon>Mucoromycotina</taxon>
        <taxon>Mucoromycetes</taxon>
        <taxon>Mucorales</taxon>
        <taxon>Mucorineae</taxon>
        <taxon>Rhizopodaceae</taxon>
        <taxon>Rhizopus</taxon>
    </lineage>
</organism>
<feature type="signal peptide" evidence="4">
    <location>
        <begin position="1"/>
        <end position="23"/>
    </location>
</feature>
<dbReference type="RefSeq" id="XP_023462072.1">
    <property type="nucleotide sequence ID" value="XM_023609627.1"/>
</dbReference>
<name>A0A2G4SHW7_RHIZD</name>
<dbReference type="InterPro" id="IPR050248">
    <property type="entry name" value="Polysacc_deacetylase_ArnD"/>
</dbReference>
<dbReference type="AlphaFoldDB" id="A0A2G4SHW7"/>
<evidence type="ECO:0000259" key="5">
    <source>
        <dbReference type="PROSITE" id="PS51677"/>
    </source>
</evidence>
<feature type="compositionally biased region" description="Basic residues" evidence="3">
    <location>
        <begin position="35"/>
        <end position="47"/>
    </location>
</feature>
<gene>
    <name evidence="6" type="ORF">RHIMIDRAFT_241637</name>
</gene>
<evidence type="ECO:0000313" key="7">
    <source>
        <dbReference type="Proteomes" id="UP000242254"/>
    </source>
</evidence>
<reference evidence="6 7" key="1">
    <citation type="journal article" date="2016" name="Proc. Natl. Acad. Sci. U.S.A.">
        <title>Lipid metabolic changes in an early divergent fungus govern the establishment of a mutualistic symbiosis with endobacteria.</title>
        <authorList>
            <person name="Lastovetsky O.A."/>
            <person name="Gaspar M.L."/>
            <person name="Mondo S.J."/>
            <person name="LaButti K.M."/>
            <person name="Sandor L."/>
            <person name="Grigoriev I.V."/>
            <person name="Henry S.A."/>
            <person name="Pawlowska T.E."/>
        </authorList>
    </citation>
    <scope>NUCLEOTIDE SEQUENCE [LARGE SCALE GENOMIC DNA]</scope>
    <source>
        <strain evidence="6 7">ATCC 52813</strain>
    </source>
</reference>
<dbReference type="Gene3D" id="3.20.20.370">
    <property type="entry name" value="Glycoside hydrolase/deacetylase"/>
    <property type="match status" value="1"/>
</dbReference>
<feature type="compositionally biased region" description="Low complexity" evidence="3">
    <location>
        <begin position="48"/>
        <end position="71"/>
    </location>
</feature>
<evidence type="ECO:0000313" key="6">
    <source>
        <dbReference type="EMBL" id="PHZ08364.1"/>
    </source>
</evidence>
<accession>A0A2G4SHW7</accession>
<dbReference type="InterPro" id="IPR002509">
    <property type="entry name" value="NODB_dom"/>
</dbReference>
<dbReference type="Pfam" id="PF01522">
    <property type="entry name" value="Polysacc_deac_1"/>
    <property type="match status" value="1"/>
</dbReference>
<keyword evidence="1" id="KW-0479">Metal-binding</keyword>
<keyword evidence="7" id="KW-1185">Reference proteome</keyword>
<dbReference type="CDD" id="cd10952">
    <property type="entry name" value="CE4_MrCDA_like"/>
    <property type="match status" value="1"/>
</dbReference>
<protein>
    <submittedName>
        <fullName evidence="6">Glycoside hydrolase/deacetylase</fullName>
    </submittedName>
</protein>
<feature type="region of interest" description="Disordered" evidence="3">
    <location>
        <begin position="32"/>
        <end position="71"/>
    </location>
</feature>
<evidence type="ECO:0000256" key="4">
    <source>
        <dbReference type="SAM" id="SignalP"/>
    </source>
</evidence>
<dbReference type="Proteomes" id="UP000242254">
    <property type="component" value="Unassembled WGS sequence"/>
</dbReference>
<evidence type="ECO:0000256" key="2">
    <source>
        <dbReference type="ARBA" id="ARBA00022801"/>
    </source>
</evidence>
<sequence length="454" mass="50333">MVQIDYLKSCVVTIILLFIVSNALPVNDGPEYSLKKGKSPQHRHRKATTTTTTTRKSTATTGLTSSTTTETSVKVTTTTSTSTITTESKTSARALTSTAITTTTTTTTTSTAKTTPPSKTWTGIFPTSSPTYYPDFPFGGVAEQVPVPTGPLVRAALNIKPYPKLYTTADTTHPEVKAVIDSIDWNYVPNIPVRSPEGSDNYDYNKDPDCWWSQTECTTPKVSYLPKDVSYCTNPGDFGLTYDDGPLNPTVEDDPWAEPRLYDFLAQQDQKATLFFVGSNVVAFPQAAKRALQAGHTICAHTWSHPQMTAVSNEVVVAELYWNIRAIKEATGVTTRCWRPPFGDVDDRVRAIAHQMGLSTIIWDSDSFDWKLPSSANGYAGTYNDSTVDGFFQGWIDKRKNGQDTKRGHIVLEHETSDMTIKVTERWLPQLKQVFDVKRVHDCAPQLPSPYWES</sequence>
<dbReference type="GO" id="GO:0005975">
    <property type="term" value="P:carbohydrate metabolic process"/>
    <property type="evidence" value="ECO:0007669"/>
    <property type="project" value="InterPro"/>
</dbReference>
<dbReference type="PROSITE" id="PS51677">
    <property type="entry name" value="NODB"/>
    <property type="match status" value="1"/>
</dbReference>
<dbReference type="GeneID" id="35440617"/>
<dbReference type="PANTHER" id="PTHR10587">
    <property type="entry name" value="GLYCOSYL TRANSFERASE-RELATED"/>
    <property type="match status" value="1"/>
</dbReference>
<dbReference type="GO" id="GO:0009272">
    <property type="term" value="P:fungal-type cell wall biogenesis"/>
    <property type="evidence" value="ECO:0007669"/>
    <property type="project" value="UniProtKB-ARBA"/>
</dbReference>
<dbReference type="SUPFAM" id="SSF88713">
    <property type="entry name" value="Glycoside hydrolase/deacetylase"/>
    <property type="match status" value="1"/>
</dbReference>
<dbReference type="PANTHER" id="PTHR10587:SF133">
    <property type="entry name" value="CHITIN DEACETYLASE 1-RELATED"/>
    <property type="match status" value="1"/>
</dbReference>
<evidence type="ECO:0000256" key="1">
    <source>
        <dbReference type="ARBA" id="ARBA00022723"/>
    </source>
</evidence>
<dbReference type="GO" id="GO:0004099">
    <property type="term" value="F:chitin deacetylase activity"/>
    <property type="evidence" value="ECO:0007669"/>
    <property type="project" value="TreeGrafter"/>
</dbReference>